<dbReference type="AlphaFoldDB" id="A0A1M7F391"/>
<evidence type="ECO:0000256" key="1">
    <source>
        <dbReference type="SAM" id="SignalP"/>
    </source>
</evidence>
<accession>A0A1M7F391</accession>
<dbReference type="Proteomes" id="UP000184028">
    <property type="component" value="Unassembled WGS sequence"/>
</dbReference>
<protein>
    <recommendedName>
        <fullName evidence="4">DUF4861 domain-containing protein</fullName>
    </recommendedName>
</protein>
<dbReference type="STRING" id="946677.SAMN05444484_103204"/>
<dbReference type="Pfam" id="PF16153">
    <property type="entry name" value="DUF4861"/>
    <property type="match status" value="1"/>
</dbReference>
<organism evidence="2 3">
    <name type="scientific">Flavobacterium chilense</name>
    <dbReference type="NCBI Taxonomy" id="946677"/>
    <lineage>
        <taxon>Bacteria</taxon>
        <taxon>Pseudomonadati</taxon>
        <taxon>Bacteroidota</taxon>
        <taxon>Flavobacteriia</taxon>
        <taxon>Flavobacteriales</taxon>
        <taxon>Flavobacteriaceae</taxon>
        <taxon>Flavobacterium</taxon>
    </lineage>
</organism>
<feature type="signal peptide" evidence="1">
    <location>
        <begin position="1"/>
        <end position="30"/>
    </location>
</feature>
<evidence type="ECO:0000313" key="2">
    <source>
        <dbReference type="EMBL" id="SHL98521.1"/>
    </source>
</evidence>
<evidence type="ECO:0008006" key="4">
    <source>
        <dbReference type="Google" id="ProtNLM"/>
    </source>
</evidence>
<name>A0A1M7F391_9FLAO</name>
<keyword evidence="1" id="KW-0732">Signal</keyword>
<reference evidence="3" key="1">
    <citation type="submission" date="2016-11" db="EMBL/GenBank/DDBJ databases">
        <authorList>
            <person name="Varghese N."/>
            <person name="Submissions S."/>
        </authorList>
    </citation>
    <scope>NUCLEOTIDE SEQUENCE [LARGE SCALE GENOMIC DNA]</scope>
    <source>
        <strain evidence="3">DSM 24724</strain>
    </source>
</reference>
<dbReference type="InterPro" id="IPR032342">
    <property type="entry name" value="DUF4861"/>
</dbReference>
<gene>
    <name evidence="2" type="ORF">SAMN05444484_103204</name>
</gene>
<sequence length="400" mass="44768">MFLNQINNYKALKKHILFTAIMAGSFAIHAQNKIITVSNSLPVNREFETIELTKKSLRLPTTVKLENYAVKEAGTNTFLESQTVDNDGDGIMDVILFQPKINASSHKDFEILVAENPSASKTVSCYSRFVPERTDDYAWENNKVAFRTYGPVAQKMVEDKIAGGTLTSGIDAWLKRVDYPIINKWYEKATNGTGTYHKDTGEGLDNFHVGDSRGVGGIAVKADNNYYFSKNFTSWKTITTGPVRTSFILTYADWDAKGNKITESKLISLDYGSYLSRFEIHITGTKSIAAGLTLHDKKGTIGTNLKEGWLSHWEPIDDSEIGTGIVAPKNTLNSFDNHITTDKDLSNLYGNIEVKNNKAIYYTGFGWKKGSPFQTKQEWESYLSSFAKKINNPLIVKVKK</sequence>
<proteinExistence type="predicted"/>
<feature type="chain" id="PRO_5013246469" description="DUF4861 domain-containing protein" evidence="1">
    <location>
        <begin position="31"/>
        <end position="400"/>
    </location>
</feature>
<dbReference type="EMBL" id="FRBT01000003">
    <property type="protein sequence ID" value="SHL98521.1"/>
    <property type="molecule type" value="Genomic_DNA"/>
</dbReference>
<evidence type="ECO:0000313" key="3">
    <source>
        <dbReference type="Proteomes" id="UP000184028"/>
    </source>
</evidence>
<keyword evidence="3" id="KW-1185">Reference proteome</keyword>